<feature type="transmembrane region" description="Helical" evidence="1">
    <location>
        <begin position="149"/>
        <end position="170"/>
    </location>
</feature>
<keyword evidence="1" id="KW-1133">Transmembrane helix</keyword>
<keyword evidence="3" id="KW-1185">Reference proteome</keyword>
<dbReference type="KEGG" id="vpy:HZI73_16175"/>
<evidence type="ECO:0000256" key="1">
    <source>
        <dbReference type="SAM" id="Phobius"/>
    </source>
</evidence>
<evidence type="ECO:0000313" key="2">
    <source>
        <dbReference type="EMBL" id="QUI23734.1"/>
    </source>
</evidence>
<dbReference type="EMBL" id="CP058649">
    <property type="protein sequence ID" value="QUI23734.1"/>
    <property type="molecule type" value="Genomic_DNA"/>
</dbReference>
<feature type="transmembrane region" description="Helical" evidence="1">
    <location>
        <begin position="119"/>
        <end position="137"/>
    </location>
</feature>
<feature type="transmembrane region" description="Helical" evidence="1">
    <location>
        <begin position="88"/>
        <end position="107"/>
    </location>
</feature>
<feature type="transmembrane region" description="Helical" evidence="1">
    <location>
        <begin position="7"/>
        <end position="29"/>
    </location>
</feature>
<sequence length="208" mass="24077">MWRLLQFNIRISIGTSLYFLLIIVVYETILIVNKLASLYTVIPYLTMITFIFLYRSAFYGNHNFFDNAMILQSSLPVRKLDIIRSNYIFNYLQTITIVVLNYIPGIVFRNEVFQNMETLGNFIMIILLTILSYNVAAPSVIHTTSFKNIIITTSMVIIFLILCNISMLIIKHSPLPVIYLNGILVLLIIITYSPSVKKSMERLDLKFE</sequence>
<feature type="transmembrane region" description="Helical" evidence="1">
    <location>
        <begin position="176"/>
        <end position="193"/>
    </location>
</feature>
<reference evidence="2" key="1">
    <citation type="submission" date="2020-07" db="EMBL/GenBank/DDBJ databases">
        <title>Vallitalea pronyensis genome.</title>
        <authorList>
            <person name="Postec A."/>
        </authorList>
    </citation>
    <scope>NUCLEOTIDE SEQUENCE</scope>
    <source>
        <strain evidence="2">FatNI3</strain>
    </source>
</reference>
<dbReference type="RefSeq" id="WP_212694420.1">
    <property type="nucleotide sequence ID" value="NZ_CP058649.1"/>
</dbReference>
<evidence type="ECO:0000313" key="3">
    <source>
        <dbReference type="Proteomes" id="UP000683246"/>
    </source>
</evidence>
<name>A0A8J8MLL4_9FIRM</name>
<feature type="transmembrane region" description="Helical" evidence="1">
    <location>
        <begin position="35"/>
        <end position="54"/>
    </location>
</feature>
<proteinExistence type="predicted"/>
<keyword evidence="1" id="KW-0812">Transmembrane</keyword>
<accession>A0A8J8MLL4</accession>
<dbReference type="AlphaFoldDB" id="A0A8J8MLL4"/>
<protein>
    <submittedName>
        <fullName evidence="2">ABC-2 transporter permease</fullName>
    </submittedName>
</protein>
<gene>
    <name evidence="2" type="ORF">HZI73_16175</name>
</gene>
<organism evidence="2 3">
    <name type="scientific">Vallitalea pronyensis</name>
    <dbReference type="NCBI Taxonomy" id="1348613"/>
    <lineage>
        <taxon>Bacteria</taxon>
        <taxon>Bacillati</taxon>
        <taxon>Bacillota</taxon>
        <taxon>Clostridia</taxon>
        <taxon>Lachnospirales</taxon>
        <taxon>Vallitaleaceae</taxon>
        <taxon>Vallitalea</taxon>
    </lineage>
</organism>
<dbReference type="Proteomes" id="UP000683246">
    <property type="component" value="Chromosome"/>
</dbReference>
<keyword evidence="1" id="KW-0472">Membrane</keyword>